<dbReference type="InterPro" id="IPR008928">
    <property type="entry name" value="6-hairpin_glycosidase_sf"/>
</dbReference>
<protein>
    <submittedName>
        <fullName evidence="4">Uncharacterized protein</fullName>
    </submittedName>
</protein>
<dbReference type="PANTHER" id="PTHR31151:SF0">
    <property type="entry name" value="PROLINE-TRNA LIGASE (DUF1680)"/>
    <property type="match status" value="1"/>
</dbReference>
<evidence type="ECO:0000313" key="4">
    <source>
        <dbReference type="EMBL" id="RKN38511.1"/>
    </source>
</evidence>
<dbReference type="OrthoDB" id="9757939at2"/>
<comment type="caution">
    <text evidence="4">The sequence shown here is derived from an EMBL/GenBank/DDBJ whole genome shotgun (WGS) entry which is preliminary data.</text>
</comment>
<dbReference type="InterPro" id="IPR049046">
    <property type="entry name" value="Beta-AFase-like_GH127_middle"/>
</dbReference>
<evidence type="ECO:0000259" key="2">
    <source>
        <dbReference type="Pfam" id="PF14200"/>
    </source>
</evidence>
<feature type="domain" description="Ricin B lectin" evidence="2">
    <location>
        <begin position="641"/>
        <end position="724"/>
    </location>
</feature>
<dbReference type="PANTHER" id="PTHR31151">
    <property type="entry name" value="PROLINE-TRNA LIGASE (DUF1680)"/>
    <property type="match status" value="1"/>
</dbReference>
<keyword evidence="5" id="KW-1185">Reference proteome</keyword>
<dbReference type="Gene3D" id="2.80.10.50">
    <property type="match status" value="3"/>
</dbReference>
<gene>
    <name evidence="4" type="ORF">D7294_23835</name>
</gene>
<dbReference type="EMBL" id="RBAL01000017">
    <property type="protein sequence ID" value="RKN38511.1"/>
    <property type="molecule type" value="Genomic_DNA"/>
</dbReference>
<dbReference type="Proteomes" id="UP000272474">
    <property type="component" value="Unassembled WGS sequence"/>
</dbReference>
<dbReference type="InterPro" id="IPR006311">
    <property type="entry name" value="TAT_signal"/>
</dbReference>
<dbReference type="InterPro" id="IPR000772">
    <property type="entry name" value="Ricin_B_lectin"/>
</dbReference>
<dbReference type="PROSITE" id="PS50231">
    <property type="entry name" value="RICIN_B_LECTIN"/>
    <property type="match status" value="1"/>
</dbReference>
<evidence type="ECO:0000259" key="3">
    <source>
        <dbReference type="Pfam" id="PF20736"/>
    </source>
</evidence>
<dbReference type="PROSITE" id="PS51318">
    <property type="entry name" value="TAT"/>
    <property type="match status" value="1"/>
</dbReference>
<dbReference type="Pfam" id="PF20736">
    <property type="entry name" value="Glyco_hydro127M"/>
    <property type="match status" value="1"/>
</dbReference>
<dbReference type="Pfam" id="PF07944">
    <property type="entry name" value="Beta-AFase-like_GH127_cat"/>
    <property type="match status" value="1"/>
</dbReference>
<name>A0A3A9YQZ9_9ACTN</name>
<dbReference type="SUPFAM" id="SSF50370">
    <property type="entry name" value="Ricin B-like lectins"/>
    <property type="match status" value="1"/>
</dbReference>
<dbReference type="GO" id="GO:0005975">
    <property type="term" value="P:carbohydrate metabolic process"/>
    <property type="evidence" value="ECO:0007669"/>
    <property type="project" value="InterPro"/>
</dbReference>
<dbReference type="Pfam" id="PF14200">
    <property type="entry name" value="RicinB_lectin_2"/>
    <property type="match status" value="2"/>
</dbReference>
<dbReference type="AlphaFoldDB" id="A0A3A9YQZ9"/>
<dbReference type="InterPro" id="IPR035992">
    <property type="entry name" value="Ricin_B-like_lectins"/>
</dbReference>
<accession>A0A3A9YQZ9</accession>
<dbReference type="RefSeq" id="WP_120683137.1">
    <property type="nucleotide sequence ID" value="NZ_RBAL01000017.1"/>
</dbReference>
<feature type="domain" description="Ricin B lectin" evidence="2">
    <location>
        <begin position="732"/>
        <end position="786"/>
    </location>
</feature>
<dbReference type="InterPro" id="IPR012878">
    <property type="entry name" value="Beta-AFase-like_GH127_cat"/>
</dbReference>
<evidence type="ECO:0000313" key="5">
    <source>
        <dbReference type="Proteomes" id="UP000272474"/>
    </source>
</evidence>
<reference evidence="4 5" key="1">
    <citation type="journal article" date="2014" name="Int. J. Syst. Evol. Microbiol.">
        <title>Streptomyces hoynatensis sp. nov., isolated from deep marine sediment.</title>
        <authorList>
            <person name="Veyisoglu A."/>
            <person name="Sahin N."/>
        </authorList>
    </citation>
    <scope>NUCLEOTIDE SEQUENCE [LARGE SCALE GENOMIC DNA]</scope>
    <source>
        <strain evidence="4 5">KCTC 29097</strain>
    </source>
</reference>
<sequence length="787" mass="84531">MSPAPSPSPTPGSPGSPLSRRRLLRAAGVTAAATGAAASGLGIPRARAASRTAQAAVEVSASPFPLGRVRLTDSRWLDNQNRTLAYLRFVDVDRLLYAFRANHRLSTNGAQPNGGWDAPNFPFRSHVQGHFLTAWAQGHAVTGDATCRDQANRMVAGLAQCQANNGAAGFADGYLSGFPESEFTALEARTLSNGNVPYYALHKTLAGLLDVWRLLGSTEARDVLLNLAGWVDRRTGRLSTQQMQAMLETEFGGMNDVLCEIHQETGDPRWLTVARRFDHEAVFAPLAAGQDALSGLHANTQVPKWIGAAREYQATGTTRYRDIAANAWNICVGAHTYAIGGNSQAEHFRRPNAIAAYLNQDTCESCNTYNMLKLTRELFTLDPERAALFDYYEQAWLNQMIGQQNPADAHGHVTYFTPLNPGGRRGVGPAWGGGTWSTDYNSFWCCQGTGLETHTKLMDSAYFFSGTTLIVNLFLPSVLTWEERGITVTQSTSYPVSDTTTLRVTGEVGGTWPMRIRIPGWTTGASVSVNGTVQNIATTPGSYATLTRSWTSGDTVTVRLPMRIVLRPTNDDANIAAVTYGPVVLSGNYGTAVPGSPPALDAASITRVSGDSLAFTATAGGARVSLEPFYDAHGHTYTVYWRTGGAGDAPVRLVNAGSGLVLGIQDMSTADGGRALQWHDSGTADHDWYLVTDGDAVRFRNAHSGKVLGVQNMSTADNAIVLQWSDNGTADHRWTLLGQGDGTYKIRNVHSGKLLGIENNSTALGAFALQVPDDGTADNRWRIEGAG</sequence>
<dbReference type="CDD" id="cd00161">
    <property type="entry name" value="beta-trefoil_Ricin-like"/>
    <property type="match status" value="1"/>
</dbReference>
<evidence type="ECO:0000259" key="1">
    <source>
        <dbReference type="Pfam" id="PF07944"/>
    </source>
</evidence>
<feature type="domain" description="Non-reducing end beta-L-arabinofuranosidase-like GH127 middle" evidence="3">
    <location>
        <begin position="468"/>
        <end position="562"/>
    </location>
</feature>
<dbReference type="SUPFAM" id="SSF48208">
    <property type="entry name" value="Six-hairpin glycosidases"/>
    <property type="match status" value="1"/>
</dbReference>
<organism evidence="4 5">
    <name type="scientific">Streptomyces hoynatensis</name>
    <dbReference type="NCBI Taxonomy" id="1141874"/>
    <lineage>
        <taxon>Bacteria</taxon>
        <taxon>Bacillati</taxon>
        <taxon>Actinomycetota</taxon>
        <taxon>Actinomycetes</taxon>
        <taxon>Kitasatosporales</taxon>
        <taxon>Streptomycetaceae</taxon>
        <taxon>Streptomyces</taxon>
    </lineage>
</organism>
<proteinExistence type="predicted"/>
<feature type="domain" description="Non-reducing end beta-L-arabinofuranosidase-like GH127 catalytic" evidence="1">
    <location>
        <begin position="69"/>
        <end position="457"/>
    </location>
</feature>